<feature type="transmembrane region" description="Helical" evidence="8">
    <location>
        <begin position="438"/>
        <end position="456"/>
    </location>
</feature>
<dbReference type="EMBL" id="CP104013">
    <property type="protein sequence ID" value="UYP44290.1"/>
    <property type="molecule type" value="Genomic_DNA"/>
</dbReference>
<evidence type="ECO:0000256" key="5">
    <source>
        <dbReference type="ARBA" id="ARBA00022692"/>
    </source>
</evidence>
<dbReference type="PANTHER" id="PTHR43568">
    <property type="entry name" value="P PROTEIN"/>
    <property type="match status" value="1"/>
</dbReference>
<feature type="transmembrane region" description="Helical" evidence="8">
    <location>
        <begin position="412"/>
        <end position="432"/>
    </location>
</feature>
<keyword evidence="3" id="KW-0813">Transport</keyword>
<evidence type="ECO:0000313" key="11">
    <source>
        <dbReference type="Proteomes" id="UP001208689"/>
    </source>
</evidence>
<keyword evidence="4" id="KW-1003">Cell membrane</keyword>
<feature type="transmembrane region" description="Helical" evidence="8">
    <location>
        <begin position="106"/>
        <end position="139"/>
    </location>
</feature>
<name>A0ABY6HLB1_9ARCH</name>
<accession>A0ABY6HLB1</accession>
<keyword evidence="11" id="KW-1185">Reference proteome</keyword>
<evidence type="ECO:0000256" key="1">
    <source>
        <dbReference type="ARBA" id="ARBA00004651"/>
    </source>
</evidence>
<dbReference type="Proteomes" id="UP001208689">
    <property type="component" value="Chromosome"/>
</dbReference>
<feature type="transmembrane region" description="Helical" evidence="8">
    <location>
        <begin position="312"/>
        <end position="336"/>
    </location>
</feature>
<feature type="transmembrane region" description="Helical" evidence="8">
    <location>
        <begin position="28"/>
        <end position="44"/>
    </location>
</feature>
<evidence type="ECO:0000256" key="7">
    <source>
        <dbReference type="ARBA" id="ARBA00023136"/>
    </source>
</evidence>
<evidence type="ECO:0000256" key="8">
    <source>
        <dbReference type="SAM" id="Phobius"/>
    </source>
</evidence>
<comment type="subcellular location">
    <subcellularLocation>
        <location evidence="1">Cell membrane</location>
        <topology evidence="1">Multi-pass membrane protein</topology>
    </subcellularLocation>
</comment>
<evidence type="ECO:0000259" key="9">
    <source>
        <dbReference type="Pfam" id="PF03600"/>
    </source>
</evidence>
<gene>
    <name evidence="10" type="ORF">NEF87_000575</name>
</gene>
<feature type="domain" description="Citrate transporter-like" evidence="9">
    <location>
        <begin position="16"/>
        <end position="366"/>
    </location>
</feature>
<dbReference type="PRINTS" id="PR00758">
    <property type="entry name" value="ARSENICPUMP"/>
</dbReference>
<evidence type="ECO:0000256" key="2">
    <source>
        <dbReference type="ARBA" id="ARBA00009843"/>
    </source>
</evidence>
<keyword evidence="5 8" id="KW-0812">Transmembrane</keyword>
<feature type="transmembrane region" description="Helical" evidence="8">
    <location>
        <begin position="6"/>
        <end position="21"/>
    </location>
</feature>
<dbReference type="InterPro" id="IPR051475">
    <property type="entry name" value="Diverse_Ion_Transporter"/>
</dbReference>
<dbReference type="InterPro" id="IPR000802">
    <property type="entry name" value="Arsenical_pump_ArsB"/>
</dbReference>
<feature type="transmembrane region" description="Helical" evidence="8">
    <location>
        <begin position="243"/>
        <end position="276"/>
    </location>
</feature>
<feature type="transmembrane region" description="Helical" evidence="8">
    <location>
        <begin position="288"/>
        <end position="306"/>
    </location>
</feature>
<dbReference type="InterPro" id="IPR004680">
    <property type="entry name" value="Cit_transptr-like_dom"/>
</dbReference>
<keyword evidence="6 8" id="KW-1133">Transmembrane helix</keyword>
<sequence length="479" mass="53776">MWLSTLIISLCFLAVIVLLVLEKGNRVILAISGALICYLSLVFIEKETDFTLFVGFLFGTSEDGFVNIHSLLLIFGMSFIIQIVNKAGVFKFLAFKLVLLVADKPKYLLFIMCSITMILSAILNNILTVMIIIPLTITISRILNIDPEPFIISQAILVNIGGTMFSISSIPNILIATTAGISFNDFFLNVGIISIVVFFFTVGLFYLIYEKKIRIPTENIKILKEFNPWNFVADKKLLFKSSIVLIIVIICFMAIPSTILAPDIISLIGAMVLAVISKLDQEKLLQSIDIEIIMYLLGIFIIAGSLEYTGILNYVGTFIGAIGQGNSFFTILLILWTSAILSSTIDNIPITKVLIPVVGQIGAQNSLIIQDKMFYALSFGANWGDNLTPMGDNILVMNLAAKNKRPLRMKEFWKVGFITTLFQLYLLTSYYVFFLNKFISILMLILLIVFIFLVYLRAYNPKLFLKINIFKKKQKIEVK</sequence>
<evidence type="ECO:0000313" key="10">
    <source>
        <dbReference type="EMBL" id="UYP44290.1"/>
    </source>
</evidence>
<dbReference type="PANTHER" id="PTHR43568:SF1">
    <property type="entry name" value="P PROTEIN"/>
    <property type="match status" value="1"/>
</dbReference>
<comment type="similarity">
    <text evidence="2">Belongs to the CitM (TC 2.A.11) transporter family.</text>
</comment>
<dbReference type="Pfam" id="PF03600">
    <property type="entry name" value="CitMHS"/>
    <property type="match status" value="1"/>
</dbReference>
<organism evidence="10 11">
    <name type="scientific">Candidatus Lokiarchaeum ossiferum</name>
    <dbReference type="NCBI Taxonomy" id="2951803"/>
    <lineage>
        <taxon>Archaea</taxon>
        <taxon>Promethearchaeati</taxon>
        <taxon>Promethearchaeota</taxon>
        <taxon>Promethearchaeia</taxon>
        <taxon>Promethearchaeales</taxon>
        <taxon>Promethearchaeaceae</taxon>
        <taxon>Candidatus Lokiarchaeum</taxon>
    </lineage>
</organism>
<evidence type="ECO:0000256" key="6">
    <source>
        <dbReference type="ARBA" id="ARBA00022989"/>
    </source>
</evidence>
<proteinExistence type="inferred from homology"/>
<feature type="transmembrane region" description="Helical" evidence="8">
    <location>
        <begin position="64"/>
        <end position="85"/>
    </location>
</feature>
<feature type="transmembrane region" description="Helical" evidence="8">
    <location>
        <begin position="151"/>
        <end position="174"/>
    </location>
</feature>
<keyword evidence="7 8" id="KW-0472">Membrane</keyword>
<feature type="transmembrane region" description="Helical" evidence="8">
    <location>
        <begin position="186"/>
        <end position="209"/>
    </location>
</feature>
<reference evidence="10" key="1">
    <citation type="submission" date="2022-09" db="EMBL/GenBank/DDBJ databases">
        <title>Actin cytoskeleton and complex cell architecture in an #Asgard archaeon.</title>
        <authorList>
            <person name="Ponce Toledo R.I."/>
            <person name="Schleper C."/>
            <person name="Rodrigues Oliveira T."/>
            <person name="Wollweber F."/>
            <person name="Xu J."/>
            <person name="Rittmann S."/>
            <person name="Klingl A."/>
            <person name="Pilhofer M."/>
        </authorList>
    </citation>
    <scope>NUCLEOTIDE SEQUENCE</scope>
    <source>
        <strain evidence="10">B-35</strain>
    </source>
</reference>
<evidence type="ECO:0000256" key="3">
    <source>
        <dbReference type="ARBA" id="ARBA00022448"/>
    </source>
</evidence>
<protein>
    <recommendedName>
        <fullName evidence="9">Citrate transporter-like domain-containing protein</fullName>
    </recommendedName>
</protein>
<evidence type="ECO:0000256" key="4">
    <source>
        <dbReference type="ARBA" id="ARBA00022475"/>
    </source>
</evidence>